<dbReference type="PANTHER" id="PTHR33254">
    <property type="entry name" value="4-HYDROXY-4-METHYL-2-OXOGLUTARATE ALDOLASE 3-RELATED"/>
    <property type="match status" value="1"/>
</dbReference>
<organism evidence="6 7">
    <name type="scientific">Jiella pacifica</name>
    <dbReference type="NCBI Taxonomy" id="2696469"/>
    <lineage>
        <taxon>Bacteria</taxon>
        <taxon>Pseudomonadati</taxon>
        <taxon>Pseudomonadota</taxon>
        <taxon>Alphaproteobacteria</taxon>
        <taxon>Hyphomicrobiales</taxon>
        <taxon>Aurantimonadaceae</taxon>
        <taxon>Jiella</taxon>
    </lineage>
</organism>
<dbReference type="SUPFAM" id="SSF89562">
    <property type="entry name" value="RraA-like"/>
    <property type="match status" value="1"/>
</dbReference>
<dbReference type="Pfam" id="PF03737">
    <property type="entry name" value="RraA-like"/>
    <property type="match status" value="1"/>
</dbReference>
<dbReference type="AlphaFoldDB" id="A0A6N9SZM9"/>
<comment type="cofactor">
    <cofactor evidence="5">
        <name>Mg(2+)</name>
        <dbReference type="ChEBI" id="CHEBI:18420"/>
    </cofactor>
</comment>
<comment type="caution">
    <text evidence="6">The sequence shown here is derived from an EMBL/GenBank/DDBJ whole genome shotgun (WGS) entry which is preliminary data.</text>
</comment>
<evidence type="ECO:0000256" key="3">
    <source>
        <dbReference type="ARBA" id="ARBA00029596"/>
    </source>
</evidence>
<evidence type="ECO:0000313" key="6">
    <source>
        <dbReference type="EMBL" id="NDW04544.1"/>
    </source>
</evidence>
<evidence type="ECO:0000256" key="4">
    <source>
        <dbReference type="ARBA" id="ARBA00030169"/>
    </source>
</evidence>
<accession>A0A6N9SZM9</accession>
<keyword evidence="7" id="KW-1185">Reference proteome</keyword>
<gene>
    <name evidence="6" type="ORF">GTK09_08900</name>
</gene>
<feature type="binding site" evidence="5">
    <location>
        <position position="120"/>
    </location>
    <ligand>
        <name>substrate</name>
    </ligand>
</feature>
<protein>
    <recommendedName>
        <fullName evidence="2">Putative 4-hydroxy-4-methyl-2-oxoglutarate aldolase</fullName>
    </recommendedName>
    <alternativeName>
        <fullName evidence="3">Regulator of ribonuclease activity homolog</fullName>
    </alternativeName>
    <alternativeName>
        <fullName evidence="4">RraA-like protein</fullName>
    </alternativeName>
</protein>
<dbReference type="CDD" id="cd16841">
    <property type="entry name" value="RraA_family"/>
    <property type="match status" value="1"/>
</dbReference>
<dbReference type="PANTHER" id="PTHR33254:SF4">
    <property type="entry name" value="4-HYDROXY-4-METHYL-2-OXOGLUTARATE ALDOLASE 3-RELATED"/>
    <property type="match status" value="1"/>
</dbReference>
<dbReference type="InterPro" id="IPR036704">
    <property type="entry name" value="RraA/RraA-like_sf"/>
</dbReference>
<dbReference type="InterPro" id="IPR005493">
    <property type="entry name" value="RraA/RraA-like"/>
</dbReference>
<proteinExistence type="predicted"/>
<evidence type="ECO:0000313" key="7">
    <source>
        <dbReference type="Proteomes" id="UP000469011"/>
    </source>
</evidence>
<keyword evidence="5" id="KW-0479">Metal-binding</keyword>
<comment type="cofactor">
    <cofactor evidence="1">
        <name>a divalent metal cation</name>
        <dbReference type="ChEBI" id="CHEBI:60240"/>
    </cofactor>
</comment>
<keyword evidence="5" id="KW-0460">Magnesium</keyword>
<dbReference type="EMBL" id="JAAAMG010000005">
    <property type="protein sequence ID" value="NDW04544.1"/>
    <property type="molecule type" value="Genomic_DNA"/>
</dbReference>
<dbReference type="GO" id="GO:0046872">
    <property type="term" value="F:metal ion binding"/>
    <property type="evidence" value="ECO:0007669"/>
    <property type="project" value="UniProtKB-KW"/>
</dbReference>
<evidence type="ECO:0000256" key="1">
    <source>
        <dbReference type="ARBA" id="ARBA00001968"/>
    </source>
</evidence>
<name>A0A6N9SZM9_9HYPH</name>
<dbReference type="Proteomes" id="UP000469011">
    <property type="component" value="Unassembled WGS sequence"/>
</dbReference>
<sequence length="231" mass="24201">MSQNAEDWLERLAKLETGLVSDVMDEAGVPNHALASSLRPIAPHGVVAGRAACLQGAPTLSAVNPAKPMPADTLESVCAPGTILFIETGGFTSGAVLGGFMAYSVQRAGCRAIVTSGAVRDADEIRGYGMPCHCAQVVPNNAARRWRLTARDVSVAMPSLLGGTLTVAPLDYVLADGDGIVVIPQAIAPQIIEDAETLGRIERAIAAEMRAGGERHAVFARNPRFDHVRPV</sequence>
<dbReference type="Gene3D" id="3.50.30.40">
    <property type="entry name" value="Ribonuclease E inhibitor RraA/RraA-like"/>
    <property type="match status" value="1"/>
</dbReference>
<reference evidence="6 7" key="1">
    <citation type="submission" date="2020-01" db="EMBL/GenBank/DDBJ databases">
        <title>Jiella pacifica sp. nov.</title>
        <authorList>
            <person name="Xue Z."/>
            <person name="Zhu S."/>
            <person name="Chen J."/>
            <person name="Yang J."/>
        </authorList>
    </citation>
    <scope>NUCLEOTIDE SEQUENCE [LARGE SCALE GENOMIC DNA]</scope>
    <source>
        <strain evidence="6 7">40Bstr34</strain>
    </source>
</reference>
<dbReference type="RefSeq" id="WP_163462784.1">
    <property type="nucleotide sequence ID" value="NZ_JAAAMG010000005.1"/>
</dbReference>
<feature type="binding site" evidence="5">
    <location>
        <position position="121"/>
    </location>
    <ligand>
        <name>Mg(2+)</name>
        <dbReference type="ChEBI" id="CHEBI:18420"/>
    </ligand>
</feature>
<evidence type="ECO:0000256" key="5">
    <source>
        <dbReference type="PIRSR" id="PIRSR605493-1"/>
    </source>
</evidence>
<evidence type="ECO:0000256" key="2">
    <source>
        <dbReference type="ARBA" id="ARBA00016549"/>
    </source>
</evidence>
<feature type="binding site" evidence="5">
    <location>
        <begin position="98"/>
        <end position="101"/>
    </location>
    <ligand>
        <name>substrate</name>
    </ligand>
</feature>